<evidence type="ECO:0000256" key="2">
    <source>
        <dbReference type="SAM" id="SignalP"/>
    </source>
</evidence>
<dbReference type="EMBL" id="KI694678">
    <property type="protein sequence ID" value="ETM39270.1"/>
    <property type="molecule type" value="Genomic_DNA"/>
</dbReference>
<dbReference type="EMBL" id="KI674745">
    <property type="protein sequence ID" value="ETL32861.1"/>
    <property type="molecule type" value="Genomic_DNA"/>
</dbReference>
<keyword evidence="2" id="KW-0732">Signal</keyword>
<evidence type="ECO:0000313" key="3">
    <source>
        <dbReference type="EMBL" id="ETK79449.1"/>
    </source>
</evidence>
<organism evidence="4">
    <name type="scientific">Phytophthora nicotianae</name>
    <name type="common">Potato buckeye rot agent</name>
    <name type="synonym">Phytophthora parasitica</name>
    <dbReference type="NCBI Taxonomy" id="4792"/>
    <lineage>
        <taxon>Eukaryota</taxon>
        <taxon>Sar</taxon>
        <taxon>Stramenopiles</taxon>
        <taxon>Oomycota</taxon>
        <taxon>Peronosporomycetes</taxon>
        <taxon>Peronosporales</taxon>
        <taxon>Peronosporaceae</taxon>
        <taxon>Phytophthora</taxon>
    </lineage>
</organism>
<name>W2IFB8_PHYNI</name>
<dbReference type="EMBL" id="KI687984">
    <property type="protein sequence ID" value="ETK79449.1"/>
    <property type="molecule type" value="Genomic_DNA"/>
</dbReference>
<dbReference type="Proteomes" id="UP000054532">
    <property type="component" value="Unassembled WGS sequence"/>
</dbReference>
<accession>W2IFB8</accession>
<evidence type="ECO:0000313" key="4">
    <source>
        <dbReference type="EMBL" id="ETL32861.1"/>
    </source>
</evidence>
<feature type="signal peptide" evidence="2">
    <location>
        <begin position="1"/>
        <end position="23"/>
    </location>
</feature>
<reference evidence="4" key="2">
    <citation type="submission" date="2013-11" db="EMBL/GenBank/DDBJ databases">
        <title>The Genome Sequence of Phytophthora parasitica CJ05E6.</title>
        <authorList>
            <consortium name="The Broad Institute Genomics Platform"/>
            <person name="Russ C."/>
            <person name="Tyler B."/>
            <person name="Panabieres F."/>
            <person name="Shan W."/>
            <person name="Tripathy S."/>
            <person name="Grunwald N."/>
            <person name="Machado M."/>
            <person name="Johnson C.S."/>
            <person name="Arredondo F."/>
            <person name="Hong C."/>
            <person name="Coffey M."/>
            <person name="Young S.K."/>
            <person name="Zeng Q."/>
            <person name="Gargeya S."/>
            <person name="Fitzgerald M."/>
            <person name="Abouelleil A."/>
            <person name="Alvarado L."/>
            <person name="Chapman S.B."/>
            <person name="Gainer-Dewar J."/>
            <person name="Goldberg J."/>
            <person name="Griggs A."/>
            <person name="Gujja S."/>
            <person name="Hansen M."/>
            <person name="Howarth C."/>
            <person name="Imamovic A."/>
            <person name="Ireland A."/>
            <person name="Larimer J."/>
            <person name="McCowan C."/>
            <person name="Murphy C."/>
            <person name="Pearson M."/>
            <person name="Poon T.W."/>
            <person name="Priest M."/>
            <person name="Roberts A."/>
            <person name="Saif S."/>
            <person name="Shea T."/>
            <person name="Sykes S."/>
            <person name="Wortman J."/>
            <person name="Nusbaum C."/>
            <person name="Birren B."/>
        </authorList>
    </citation>
    <scope>NUCLEOTIDE SEQUENCE [LARGE SCALE GENOMIC DNA]</scope>
    <source>
        <strain evidence="4">CJ05E6</strain>
    </source>
</reference>
<sequence length="368" mass="40539">MGCNIITSLVGFAFAPILNGAVGTLIDLANPVKIFNEVYEDGDIVKFLAGDAATEQGLAVNLEFADVSEAQALIKNMEIEEQDMSSMVKELEAIERNFRREKNELPDVLGELPEVLKAQTDSQFLTILDYDRSSESVPVYISPETLVPLALLIHDQPLAVFRVSASQEEQQGQESIASNQNENPEDRDVVLKDSTVYADGIENFPYHFAVHSSDGSLAVFLDLLDGLDNNEDPNSIMPLRVSKYSTSRESVCAAEYAYLLGYQKVGDSLATRMVGKPPSLAKSLTPTRVKLLGDINSFPYVYAVQTSEGSVDDCEELLEVVDNDVDKIDARIEVEVMLEIESTTVSWSAVEYACHLGYVDIVKHLLLK</sequence>
<dbReference type="Proteomes" id="UP000053864">
    <property type="component" value="Unassembled WGS sequence"/>
</dbReference>
<feature type="chain" id="PRO_5010513170" evidence="2">
    <location>
        <begin position="24"/>
        <end position="368"/>
    </location>
</feature>
<dbReference type="AlphaFoldDB" id="W2IFB8"/>
<dbReference type="Proteomes" id="UP000053236">
    <property type="component" value="Unassembled WGS sequence"/>
</dbReference>
<keyword evidence="1" id="KW-0175">Coiled coil</keyword>
<evidence type="ECO:0000313" key="5">
    <source>
        <dbReference type="EMBL" id="ETM39270.1"/>
    </source>
</evidence>
<evidence type="ECO:0000256" key="1">
    <source>
        <dbReference type="SAM" id="Coils"/>
    </source>
</evidence>
<reference evidence="3" key="1">
    <citation type="submission" date="2013-11" db="EMBL/GenBank/DDBJ databases">
        <title>The Genome Sequence of Phytophthora parasitica CJ02B3.</title>
        <authorList>
            <consortium name="The Broad Institute Genomics Platform"/>
            <person name="Russ C."/>
            <person name="Tyler B."/>
            <person name="Panabieres F."/>
            <person name="Shan W."/>
            <person name="Tripathy S."/>
            <person name="Grunwald N."/>
            <person name="Machado M."/>
            <person name="Johnson C.S."/>
            <person name="Arredondo F."/>
            <person name="Hong C."/>
            <person name="Coffey M."/>
            <person name="Young S.K."/>
            <person name="Zeng Q."/>
            <person name="Gargeya S."/>
            <person name="Fitzgerald M."/>
            <person name="Abouelleil A."/>
            <person name="Alvarado L."/>
            <person name="Chapman S.B."/>
            <person name="Gainer-Dewar J."/>
            <person name="Goldberg J."/>
            <person name="Griggs A."/>
            <person name="Gujja S."/>
            <person name="Hansen M."/>
            <person name="Howarth C."/>
            <person name="Imamovic A."/>
            <person name="Ireland A."/>
            <person name="Larimer J."/>
            <person name="McCowan C."/>
            <person name="Murphy C."/>
            <person name="Pearson M."/>
            <person name="Poon T.W."/>
            <person name="Priest M."/>
            <person name="Roberts A."/>
            <person name="Saif S."/>
            <person name="Shea T."/>
            <person name="Sykes S."/>
            <person name="Wortman J."/>
            <person name="Nusbaum C."/>
            <person name="Birren B."/>
        </authorList>
    </citation>
    <scope>NUCLEOTIDE SEQUENCE [LARGE SCALE GENOMIC DNA]</scope>
    <source>
        <strain evidence="3">CJ02B3</strain>
    </source>
</reference>
<gene>
    <name evidence="5" type="ORF">L914_14588</name>
    <name evidence="3" type="ORF">L915_14730</name>
    <name evidence="4" type="ORF">L916_14644</name>
</gene>
<feature type="coiled-coil region" evidence="1">
    <location>
        <begin position="74"/>
        <end position="104"/>
    </location>
</feature>
<proteinExistence type="predicted"/>
<protein>
    <submittedName>
        <fullName evidence="4">Uncharacterized protein</fullName>
    </submittedName>
</protein>
<reference evidence="5" key="3">
    <citation type="submission" date="2013-11" db="EMBL/GenBank/DDBJ databases">
        <title>The Genome Sequence of Phytophthora parasitica IAC_01/95.</title>
        <authorList>
            <consortium name="The Broad Institute Genomics Platform"/>
            <person name="Russ C."/>
            <person name="Tyler B."/>
            <person name="Panabieres F."/>
            <person name="Shan W."/>
            <person name="Tripathy S."/>
            <person name="Grunwald N."/>
            <person name="Machado M."/>
            <person name="Johnson C.S."/>
            <person name="Arredondo F."/>
            <person name="Hong C."/>
            <person name="Coffey M."/>
            <person name="Young S.K."/>
            <person name="Zeng Q."/>
            <person name="Gargeya S."/>
            <person name="Fitzgerald M."/>
            <person name="Abouelleil A."/>
            <person name="Alvarado L."/>
            <person name="Chapman S.B."/>
            <person name="Gainer-Dewar J."/>
            <person name="Goldberg J."/>
            <person name="Griggs A."/>
            <person name="Gujja S."/>
            <person name="Hansen M."/>
            <person name="Howarth C."/>
            <person name="Imamovic A."/>
            <person name="Ireland A."/>
            <person name="Larimer J."/>
            <person name="McCowan C."/>
            <person name="Murphy C."/>
            <person name="Pearson M."/>
            <person name="Poon T.W."/>
            <person name="Priest M."/>
            <person name="Roberts A."/>
            <person name="Saif S."/>
            <person name="Shea T."/>
            <person name="Sykes S."/>
            <person name="Wortman J."/>
            <person name="Nusbaum C."/>
            <person name="Birren B."/>
        </authorList>
    </citation>
    <scope>NUCLEOTIDE SEQUENCE [LARGE SCALE GENOMIC DNA]</scope>
    <source>
        <strain evidence="5">IAC_01/95</strain>
    </source>
</reference>
<dbReference type="VEuPathDB" id="FungiDB:PPTG_15914"/>
<dbReference type="VEuPathDB" id="FungiDB:PPTG_15915"/>